<keyword evidence="3 6" id="KW-0863">Zinc-finger</keyword>
<accession>A0A0G4H7A0</accession>
<keyword evidence="2" id="KW-0677">Repeat</keyword>
<dbReference type="PROSITE" id="PS01360">
    <property type="entry name" value="ZF_MYND_1"/>
    <property type="match status" value="1"/>
</dbReference>
<dbReference type="InParanoid" id="A0A0G4H7A0"/>
<dbReference type="AlphaFoldDB" id="A0A0G4H7A0"/>
<feature type="compositionally biased region" description="Low complexity" evidence="7">
    <location>
        <begin position="502"/>
        <end position="518"/>
    </location>
</feature>
<dbReference type="InterPro" id="IPR019734">
    <property type="entry name" value="TPR_rpt"/>
</dbReference>
<keyword evidence="4" id="KW-0802">TPR repeat</keyword>
<dbReference type="InterPro" id="IPR027974">
    <property type="entry name" value="DUF4470"/>
</dbReference>
<dbReference type="GO" id="GO:0006620">
    <property type="term" value="P:post-translational protein targeting to endoplasmic reticulum membrane"/>
    <property type="evidence" value="ECO:0007669"/>
    <property type="project" value="TreeGrafter"/>
</dbReference>
<dbReference type="GO" id="GO:0060090">
    <property type="term" value="F:molecular adaptor activity"/>
    <property type="evidence" value="ECO:0007669"/>
    <property type="project" value="TreeGrafter"/>
</dbReference>
<dbReference type="GO" id="GO:0008270">
    <property type="term" value="F:zinc ion binding"/>
    <property type="evidence" value="ECO:0007669"/>
    <property type="project" value="UniProtKB-KW"/>
</dbReference>
<dbReference type="PANTHER" id="PTHR45831:SF2">
    <property type="entry name" value="LD24721P"/>
    <property type="match status" value="1"/>
</dbReference>
<dbReference type="SMART" id="SM00028">
    <property type="entry name" value="TPR"/>
    <property type="match status" value="3"/>
</dbReference>
<dbReference type="Gene3D" id="1.25.40.10">
    <property type="entry name" value="Tetratricopeptide repeat domain"/>
    <property type="match status" value="1"/>
</dbReference>
<keyword evidence="10" id="KW-1185">Reference proteome</keyword>
<dbReference type="GO" id="GO:0072380">
    <property type="term" value="C:TRC complex"/>
    <property type="evidence" value="ECO:0007669"/>
    <property type="project" value="TreeGrafter"/>
</dbReference>
<dbReference type="VEuPathDB" id="CryptoDB:Vbra_19766"/>
<dbReference type="SUPFAM" id="SSF144232">
    <property type="entry name" value="HIT/MYND zinc finger-like"/>
    <property type="match status" value="1"/>
</dbReference>
<dbReference type="STRING" id="1169540.A0A0G4H7A0"/>
<dbReference type="EMBL" id="CDMY01001052">
    <property type="protein sequence ID" value="CEM39785.1"/>
    <property type="molecule type" value="Genomic_DNA"/>
</dbReference>
<evidence type="ECO:0000313" key="9">
    <source>
        <dbReference type="EMBL" id="CEM39785.1"/>
    </source>
</evidence>
<dbReference type="Proteomes" id="UP000041254">
    <property type="component" value="Unassembled WGS sequence"/>
</dbReference>
<evidence type="ECO:0000256" key="5">
    <source>
        <dbReference type="ARBA" id="ARBA00022833"/>
    </source>
</evidence>
<dbReference type="InterPro" id="IPR011990">
    <property type="entry name" value="TPR-like_helical_dom_sf"/>
</dbReference>
<evidence type="ECO:0000256" key="1">
    <source>
        <dbReference type="ARBA" id="ARBA00022723"/>
    </source>
</evidence>
<keyword evidence="5" id="KW-0862">Zinc</keyword>
<dbReference type="Pfam" id="PF13181">
    <property type="entry name" value="TPR_8"/>
    <property type="match status" value="1"/>
</dbReference>
<evidence type="ECO:0000256" key="7">
    <source>
        <dbReference type="SAM" id="MobiDB-lite"/>
    </source>
</evidence>
<dbReference type="PROSITE" id="PS50865">
    <property type="entry name" value="ZF_MYND_2"/>
    <property type="match status" value="1"/>
</dbReference>
<name>A0A0G4H7A0_VITBC</name>
<evidence type="ECO:0000256" key="2">
    <source>
        <dbReference type="ARBA" id="ARBA00022737"/>
    </source>
</evidence>
<dbReference type="OrthoDB" id="5282002at2759"/>
<protein>
    <recommendedName>
        <fullName evidence="8">MYND-type domain-containing protein</fullName>
    </recommendedName>
</protein>
<dbReference type="Pfam" id="PF14737">
    <property type="entry name" value="DUF4470"/>
    <property type="match status" value="1"/>
</dbReference>
<evidence type="ECO:0000256" key="4">
    <source>
        <dbReference type="ARBA" id="ARBA00022803"/>
    </source>
</evidence>
<evidence type="ECO:0000313" key="10">
    <source>
        <dbReference type="Proteomes" id="UP000041254"/>
    </source>
</evidence>
<dbReference type="Gene3D" id="6.10.140.2220">
    <property type="match status" value="1"/>
</dbReference>
<feature type="region of interest" description="Disordered" evidence="7">
    <location>
        <begin position="492"/>
        <end position="518"/>
    </location>
</feature>
<evidence type="ECO:0000256" key="6">
    <source>
        <dbReference type="PROSITE-ProRule" id="PRU00134"/>
    </source>
</evidence>
<dbReference type="SUPFAM" id="SSF48452">
    <property type="entry name" value="TPR-like"/>
    <property type="match status" value="1"/>
</dbReference>
<dbReference type="InterPro" id="IPR047150">
    <property type="entry name" value="SGT"/>
</dbReference>
<proteinExistence type="predicted"/>
<dbReference type="PANTHER" id="PTHR45831">
    <property type="entry name" value="LD24721P"/>
    <property type="match status" value="1"/>
</dbReference>
<keyword evidence="1" id="KW-0479">Metal-binding</keyword>
<dbReference type="GO" id="GO:0016020">
    <property type="term" value="C:membrane"/>
    <property type="evidence" value="ECO:0007669"/>
    <property type="project" value="TreeGrafter"/>
</dbReference>
<evidence type="ECO:0000256" key="3">
    <source>
        <dbReference type="ARBA" id="ARBA00022771"/>
    </source>
</evidence>
<dbReference type="InterPro" id="IPR002893">
    <property type="entry name" value="Znf_MYND"/>
</dbReference>
<feature type="domain" description="MYND-type" evidence="8">
    <location>
        <begin position="284"/>
        <end position="329"/>
    </location>
</feature>
<reference evidence="9 10" key="1">
    <citation type="submission" date="2014-11" db="EMBL/GenBank/DDBJ databases">
        <authorList>
            <person name="Zhu J."/>
            <person name="Qi W."/>
            <person name="Song R."/>
        </authorList>
    </citation>
    <scope>NUCLEOTIDE SEQUENCE [LARGE SCALE GENOMIC DNA]</scope>
</reference>
<dbReference type="Pfam" id="PF01753">
    <property type="entry name" value="zf-MYND"/>
    <property type="match status" value="1"/>
</dbReference>
<organism evidence="9 10">
    <name type="scientific">Vitrella brassicaformis (strain CCMP3155)</name>
    <dbReference type="NCBI Taxonomy" id="1169540"/>
    <lineage>
        <taxon>Eukaryota</taxon>
        <taxon>Sar</taxon>
        <taxon>Alveolata</taxon>
        <taxon>Colpodellida</taxon>
        <taxon>Vitrellaceae</taxon>
        <taxon>Vitrella</taxon>
    </lineage>
</organism>
<evidence type="ECO:0000259" key="8">
    <source>
        <dbReference type="PROSITE" id="PS50865"/>
    </source>
</evidence>
<sequence>MSSSHRECDAAESLRRKGNEQFDALEYEAAIACFTEAIQIIARATGSVPVHYHSNRSAAYLANGQPHEALSDAEKCIRINPGHLRRARAMMALENYSEAERSICACLELEPNNARARETQKELEDRWKRENQRRIEADEEAEAASRLGEPLGEGEGVGVVSVVSVAAECLDRLKDAYRRVVPTSTSGEEGEGERALWLLTLYDRQVNYLPENYVREKVELPQPLRPKARQALGLMHVFNAEFTSRFEGFVQQHTDVSLAKVQRLMEKGCRRLMGSRPDGGQMDCCPCANSSAGNGCTEMGRSECGSCKLVRYCCKECQVSHWPTHKKLCKDPMGSKDWLPRSVTHPHEQWLPVPDTPNIHGHQVNWGNLPAYDLLNLPDNELKDTDAPAAPATIPPLHLCFAASGDLRHVITTIARLPRGDGCGRLAVRVLVNDYMPLVVVGNLMILRVLYTYGREGIDLAIALWYSAALTHVQGHMLEKLLLDTDETDGEWPYMAESDNPTTTGSSGSSSSSSRLLTRFEPGEPRSLIRACLQAVIKMSRDKPDINGVLKQRREFMTQLRGHVEYQMARENRYFLMPDPRQK</sequence>
<gene>
    <name evidence="9" type="ORF">Vbra_19766</name>
</gene>